<dbReference type="Pfam" id="PF13561">
    <property type="entry name" value="adh_short_C2"/>
    <property type="match status" value="1"/>
</dbReference>
<dbReference type="InterPro" id="IPR036291">
    <property type="entry name" value="NAD(P)-bd_dom_sf"/>
</dbReference>
<comment type="caution">
    <text evidence="3">The sequence shown here is derived from an EMBL/GenBank/DDBJ whole genome shotgun (WGS) entry which is preliminary data.</text>
</comment>
<dbReference type="PANTHER" id="PTHR42760">
    <property type="entry name" value="SHORT-CHAIN DEHYDROGENASES/REDUCTASES FAMILY MEMBER"/>
    <property type="match status" value="1"/>
</dbReference>
<dbReference type="PRINTS" id="PR00081">
    <property type="entry name" value="GDHRDH"/>
</dbReference>
<dbReference type="Pfam" id="PF00106">
    <property type="entry name" value="adh_short"/>
    <property type="match status" value="1"/>
</dbReference>
<sequence>MQKLSKEKVNTLDEFRLDGKIAVVTGAVGLLGPVWCRALLEAGATVAGFDLARVKISQEFVDLKKEFGEKLALVRADITNRKSVEKAKVWCQKKYGVATILVNNAAIDQPPMALRKGYYFEDIPLEVGEKILDVNVLGAFQMIQVIGGEMVKKRDGSIINIASHYGLVSPDPHFYDHIKTDPPFLKPPMYGPSKAALVQLTRYMAVLWGKYNVRSNAISPGGVFNNQDPRFVKKYSSRVPLGRMANKEDLVGPLVFLASDASSYVTGENLIVDGGFTAL</sequence>
<protein>
    <submittedName>
        <fullName evidence="3">Dehydrogenase</fullName>
    </submittedName>
</protein>
<dbReference type="Gene3D" id="3.40.50.720">
    <property type="entry name" value="NAD(P)-binding Rossmann-like Domain"/>
    <property type="match status" value="1"/>
</dbReference>
<evidence type="ECO:0000313" key="3">
    <source>
        <dbReference type="EMBL" id="OGD85206.1"/>
    </source>
</evidence>
<dbReference type="InterPro" id="IPR002347">
    <property type="entry name" value="SDR_fam"/>
</dbReference>
<gene>
    <name evidence="3" type="ORF">A2696_02920</name>
</gene>
<evidence type="ECO:0000256" key="2">
    <source>
        <dbReference type="RuleBase" id="RU000363"/>
    </source>
</evidence>
<comment type="similarity">
    <text evidence="1 2">Belongs to the short-chain dehydrogenases/reductases (SDR) family.</text>
</comment>
<dbReference type="Proteomes" id="UP000177069">
    <property type="component" value="Unassembled WGS sequence"/>
</dbReference>
<dbReference type="AlphaFoldDB" id="A0A1F5G020"/>
<dbReference type="EMBL" id="MFBA01000033">
    <property type="protein sequence ID" value="OGD85206.1"/>
    <property type="molecule type" value="Genomic_DNA"/>
</dbReference>
<proteinExistence type="inferred from homology"/>
<reference evidence="3 4" key="1">
    <citation type="journal article" date="2016" name="Nat. Commun.">
        <title>Thousands of microbial genomes shed light on interconnected biogeochemical processes in an aquifer system.</title>
        <authorList>
            <person name="Anantharaman K."/>
            <person name="Brown C.T."/>
            <person name="Hug L.A."/>
            <person name="Sharon I."/>
            <person name="Castelle C.J."/>
            <person name="Probst A.J."/>
            <person name="Thomas B.C."/>
            <person name="Singh A."/>
            <person name="Wilkins M.J."/>
            <person name="Karaoz U."/>
            <person name="Brodie E.L."/>
            <person name="Williams K.H."/>
            <person name="Hubbard S.S."/>
            <person name="Banfield J.F."/>
        </authorList>
    </citation>
    <scope>NUCLEOTIDE SEQUENCE [LARGE SCALE GENOMIC DNA]</scope>
</reference>
<evidence type="ECO:0000313" key="4">
    <source>
        <dbReference type="Proteomes" id="UP000177069"/>
    </source>
</evidence>
<accession>A0A1F5G020</accession>
<organism evidence="3 4">
    <name type="scientific">Candidatus Curtissbacteria bacterium RIFCSPHIGHO2_01_FULL_41_13</name>
    <dbReference type="NCBI Taxonomy" id="1797745"/>
    <lineage>
        <taxon>Bacteria</taxon>
        <taxon>Candidatus Curtissiibacteriota</taxon>
    </lineage>
</organism>
<dbReference type="SUPFAM" id="SSF51735">
    <property type="entry name" value="NAD(P)-binding Rossmann-fold domains"/>
    <property type="match status" value="1"/>
</dbReference>
<dbReference type="PRINTS" id="PR00080">
    <property type="entry name" value="SDRFAMILY"/>
</dbReference>
<dbReference type="GO" id="GO:0016616">
    <property type="term" value="F:oxidoreductase activity, acting on the CH-OH group of donors, NAD or NADP as acceptor"/>
    <property type="evidence" value="ECO:0007669"/>
    <property type="project" value="TreeGrafter"/>
</dbReference>
<evidence type="ECO:0000256" key="1">
    <source>
        <dbReference type="ARBA" id="ARBA00006484"/>
    </source>
</evidence>
<name>A0A1F5G020_9BACT</name>